<evidence type="ECO:0000313" key="1">
    <source>
        <dbReference type="EMBL" id="KAL3499570.1"/>
    </source>
</evidence>
<dbReference type="EMBL" id="JBJUIK010000016">
    <property type="protein sequence ID" value="KAL3499570.1"/>
    <property type="molecule type" value="Genomic_DNA"/>
</dbReference>
<dbReference type="PANTHER" id="PTHR46991:SF4">
    <property type="entry name" value="14.7 KDA HEAT SHOCK PROTEIN-LIKE"/>
    <property type="match status" value="1"/>
</dbReference>
<protein>
    <submittedName>
        <fullName evidence="1">Uncharacterized protein</fullName>
    </submittedName>
</protein>
<dbReference type="PANTHER" id="PTHR46991">
    <property type="entry name" value="23.5 KDA HEAT SHOCK PROTEIN, MITOCHONDRIAL"/>
    <property type="match status" value="1"/>
</dbReference>
<dbReference type="AlphaFoldDB" id="A0ABD2Y1C6"/>
<evidence type="ECO:0000313" key="2">
    <source>
        <dbReference type="Proteomes" id="UP001630127"/>
    </source>
</evidence>
<gene>
    <name evidence="1" type="ORF">ACH5RR_038663</name>
</gene>
<sequence>MASSSALTLKQATTKIIKLLRPTTPFPTTFTRRSFSSSAFPLEEAGYTLNPVQTAGPKAAIALKTEGNNAKYKTMRVMMPGVGKDGYKVRLDEVKNTIFFEGKGEIELEGEESGRTYEGKLEFKPDVYKVAKVIKTEIKYGILWIYLESK</sequence>
<accession>A0ABD2Y1C6</accession>
<keyword evidence="2" id="KW-1185">Reference proteome</keyword>
<proteinExistence type="predicted"/>
<reference evidence="1 2" key="1">
    <citation type="submission" date="2024-11" db="EMBL/GenBank/DDBJ databases">
        <title>A near-complete genome assembly of Cinchona calisaya.</title>
        <authorList>
            <person name="Lian D.C."/>
            <person name="Zhao X.W."/>
            <person name="Wei L."/>
        </authorList>
    </citation>
    <scope>NUCLEOTIDE SEQUENCE [LARGE SCALE GENOMIC DNA]</scope>
    <source>
        <tissue evidence="1">Nenye</tissue>
    </source>
</reference>
<organism evidence="1 2">
    <name type="scientific">Cinchona calisaya</name>
    <dbReference type="NCBI Taxonomy" id="153742"/>
    <lineage>
        <taxon>Eukaryota</taxon>
        <taxon>Viridiplantae</taxon>
        <taxon>Streptophyta</taxon>
        <taxon>Embryophyta</taxon>
        <taxon>Tracheophyta</taxon>
        <taxon>Spermatophyta</taxon>
        <taxon>Magnoliopsida</taxon>
        <taxon>eudicotyledons</taxon>
        <taxon>Gunneridae</taxon>
        <taxon>Pentapetalae</taxon>
        <taxon>asterids</taxon>
        <taxon>lamiids</taxon>
        <taxon>Gentianales</taxon>
        <taxon>Rubiaceae</taxon>
        <taxon>Cinchonoideae</taxon>
        <taxon>Cinchoneae</taxon>
        <taxon>Cinchona</taxon>
    </lineage>
</organism>
<dbReference type="InterPro" id="IPR044656">
    <property type="entry name" value="HSP14.7/HSP23.5/HSP23.6-like"/>
</dbReference>
<comment type="caution">
    <text evidence="1">The sequence shown here is derived from an EMBL/GenBank/DDBJ whole genome shotgun (WGS) entry which is preliminary data.</text>
</comment>
<dbReference type="Proteomes" id="UP001630127">
    <property type="component" value="Unassembled WGS sequence"/>
</dbReference>
<name>A0ABD2Y1C6_9GENT</name>